<dbReference type="Pfam" id="PF02550">
    <property type="entry name" value="AcetylCoA_hydro"/>
    <property type="match status" value="1"/>
</dbReference>
<dbReference type="PANTHER" id="PTHR21432">
    <property type="entry name" value="ACETYL-COA HYDROLASE-RELATED"/>
    <property type="match status" value="1"/>
</dbReference>
<comment type="caution">
    <text evidence="5">The sequence shown here is derived from an EMBL/GenBank/DDBJ whole genome shotgun (WGS) entry which is preliminary data.</text>
</comment>
<dbReference type="Pfam" id="PF13336">
    <property type="entry name" value="AcetylCoA_hyd_C"/>
    <property type="match status" value="1"/>
</dbReference>
<dbReference type="GO" id="GO:0005739">
    <property type="term" value="C:mitochondrion"/>
    <property type="evidence" value="ECO:0007669"/>
    <property type="project" value="TreeGrafter"/>
</dbReference>
<name>A0AA88YIE4_PINIB</name>
<protein>
    <recommendedName>
        <fullName evidence="7">Acetyl-CoA hydrolase</fullName>
    </recommendedName>
</protein>
<keyword evidence="2" id="KW-0808">Transferase</keyword>
<accession>A0AA88YIE4</accession>
<dbReference type="InterPro" id="IPR046433">
    <property type="entry name" value="ActCoA_hydro"/>
</dbReference>
<evidence type="ECO:0000256" key="2">
    <source>
        <dbReference type="ARBA" id="ARBA00022679"/>
    </source>
</evidence>
<dbReference type="InterPro" id="IPR026888">
    <property type="entry name" value="AcetylCoA_hyd_C"/>
</dbReference>
<evidence type="ECO:0000259" key="4">
    <source>
        <dbReference type="Pfam" id="PF13336"/>
    </source>
</evidence>
<evidence type="ECO:0008006" key="7">
    <source>
        <dbReference type="Google" id="ProtNLM"/>
    </source>
</evidence>
<feature type="domain" description="Acetyl-CoA hydrolase/transferase N-terminal" evidence="3">
    <location>
        <begin position="47"/>
        <end position="219"/>
    </location>
</feature>
<dbReference type="Proteomes" id="UP001186944">
    <property type="component" value="Unassembled WGS sequence"/>
</dbReference>
<proteinExistence type="inferred from homology"/>
<dbReference type="EMBL" id="VSWD01000004">
    <property type="protein sequence ID" value="KAK3105440.1"/>
    <property type="molecule type" value="Genomic_DNA"/>
</dbReference>
<comment type="similarity">
    <text evidence="1">Belongs to the acetyl-CoA hydrolase/transferase family.</text>
</comment>
<dbReference type="InterPro" id="IPR038460">
    <property type="entry name" value="AcetylCoA_hyd_C_sf"/>
</dbReference>
<evidence type="ECO:0000256" key="1">
    <source>
        <dbReference type="ARBA" id="ARBA00009632"/>
    </source>
</evidence>
<dbReference type="Gene3D" id="3.30.750.70">
    <property type="entry name" value="4-hydroxybutyrate coenzyme like domains"/>
    <property type="match status" value="1"/>
</dbReference>
<dbReference type="SUPFAM" id="SSF100950">
    <property type="entry name" value="NagB/RpiA/CoA transferase-like"/>
    <property type="match status" value="2"/>
</dbReference>
<evidence type="ECO:0000259" key="3">
    <source>
        <dbReference type="Pfam" id="PF02550"/>
    </source>
</evidence>
<dbReference type="InterPro" id="IPR037171">
    <property type="entry name" value="NagB/RpiA_transferase-like"/>
</dbReference>
<evidence type="ECO:0000313" key="5">
    <source>
        <dbReference type="EMBL" id="KAK3105440.1"/>
    </source>
</evidence>
<gene>
    <name evidence="5" type="ORF">FSP39_025290</name>
</gene>
<dbReference type="Gene3D" id="3.40.1080.20">
    <property type="entry name" value="Acetyl-CoA hydrolase/transferase C-terminal domain"/>
    <property type="match status" value="1"/>
</dbReference>
<dbReference type="GO" id="GO:0006083">
    <property type="term" value="P:acetate metabolic process"/>
    <property type="evidence" value="ECO:0007669"/>
    <property type="project" value="InterPro"/>
</dbReference>
<sequence>MNSLCRQSSRLVKKINSVCHAKLTKRSFYLYNPDPLHALPNKQPDWKTAEEAVSVIQSGQRVYVHGGAASPTPLLTALCKHGKTNNLTDVEIIEAPLQGDALYAEKEYENIFRANTMFISETTREAINEGRADCIPIFLSEIPLLFRRRILNLDVALISLSPPDNHGFCSLGPGVDCTRAAVQNANFIIGMVNKQMPRTFGDGLIHSSHVDIMVEADHPLRAVEHIRITPQVQEIARHIADNLVEDGATIQTGIGRLPDAVLVKLRNHKDLGIHTEMFSDTVIDLVEEGAITNAKKTIQTGKIVSSFALGSKRLYDFLDDNSFVAMCDCSFTNNIAIICQNPRVTAINTCLAMDLTGQVCSDSFGTYMYSGFGGQIDFIRGAACGLDGEGKPIIACPSTALKDGEEISRIVPTLEQGSGVVTTRAHVHYVVTEYGIAYLFGKNLRQRAYELIRIAHPQYRESLEKAAFERLKCMPSP</sequence>
<dbReference type="AlphaFoldDB" id="A0AA88YIE4"/>
<dbReference type="InterPro" id="IPR003702">
    <property type="entry name" value="ActCoA_hydro_N"/>
</dbReference>
<feature type="domain" description="Acetyl-CoA hydrolase/transferase C-terminal" evidence="4">
    <location>
        <begin position="310"/>
        <end position="467"/>
    </location>
</feature>
<dbReference type="PANTHER" id="PTHR21432:SF20">
    <property type="entry name" value="ACETYL-COA HYDROLASE"/>
    <property type="match status" value="1"/>
</dbReference>
<dbReference type="Gene3D" id="3.40.1080.10">
    <property type="entry name" value="Glutaconate Coenzyme A-transferase"/>
    <property type="match status" value="1"/>
</dbReference>
<evidence type="ECO:0000313" key="6">
    <source>
        <dbReference type="Proteomes" id="UP001186944"/>
    </source>
</evidence>
<keyword evidence="6" id="KW-1185">Reference proteome</keyword>
<dbReference type="GO" id="GO:0008775">
    <property type="term" value="F:acetate CoA-transferase activity"/>
    <property type="evidence" value="ECO:0007669"/>
    <property type="project" value="InterPro"/>
</dbReference>
<reference evidence="5" key="1">
    <citation type="submission" date="2019-08" db="EMBL/GenBank/DDBJ databases">
        <title>The improved chromosome-level genome for the pearl oyster Pinctada fucata martensii using PacBio sequencing and Hi-C.</title>
        <authorList>
            <person name="Zheng Z."/>
        </authorList>
    </citation>
    <scope>NUCLEOTIDE SEQUENCE</scope>
    <source>
        <strain evidence="5">ZZ-2019</strain>
        <tissue evidence="5">Adductor muscle</tissue>
    </source>
</reference>
<organism evidence="5 6">
    <name type="scientific">Pinctada imbricata</name>
    <name type="common">Atlantic pearl-oyster</name>
    <name type="synonym">Pinctada martensii</name>
    <dbReference type="NCBI Taxonomy" id="66713"/>
    <lineage>
        <taxon>Eukaryota</taxon>
        <taxon>Metazoa</taxon>
        <taxon>Spiralia</taxon>
        <taxon>Lophotrochozoa</taxon>
        <taxon>Mollusca</taxon>
        <taxon>Bivalvia</taxon>
        <taxon>Autobranchia</taxon>
        <taxon>Pteriomorphia</taxon>
        <taxon>Pterioida</taxon>
        <taxon>Pterioidea</taxon>
        <taxon>Pteriidae</taxon>
        <taxon>Pinctada</taxon>
    </lineage>
</organism>